<dbReference type="Proteomes" id="UP001314263">
    <property type="component" value="Unassembled WGS sequence"/>
</dbReference>
<dbReference type="PANTHER" id="PTHR43096">
    <property type="entry name" value="DNAJ HOMOLOG 1, MITOCHONDRIAL-RELATED"/>
    <property type="match status" value="1"/>
</dbReference>
<organism evidence="4 5">
    <name type="scientific">Coccomyxa viridis</name>
    <dbReference type="NCBI Taxonomy" id="1274662"/>
    <lineage>
        <taxon>Eukaryota</taxon>
        <taxon>Viridiplantae</taxon>
        <taxon>Chlorophyta</taxon>
        <taxon>core chlorophytes</taxon>
        <taxon>Trebouxiophyceae</taxon>
        <taxon>Trebouxiophyceae incertae sedis</taxon>
        <taxon>Coccomyxaceae</taxon>
        <taxon>Coccomyxa</taxon>
    </lineage>
</organism>
<keyword evidence="1" id="KW-0143">Chaperone</keyword>
<name>A0AAV1HX84_9CHLO</name>
<accession>A0AAV1HX84</accession>
<evidence type="ECO:0000256" key="1">
    <source>
        <dbReference type="ARBA" id="ARBA00023186"/>
    </source>
</evidence>
<dbReference type="CDD" id="cd06257">
    <property type="entry name" value="DnaJ"/>
    <property type="match status" value="1"/>
</dbReference>
<feature type="region of interest" description="Disordered" evidence="2">
    <location>
        <begin position="197"/>
        <end position="219"/>
    </location>
</feature>
<dbReference type="SUPFAM" id="SSF46565">
    <property type="entry name" value="Chaperone J-domain"/>
    <property type="match status" value="1"/>
</dbReference>
<feature type="compositionally biased region" description="Basic and acidic residues" evidence="2">
    <location>
        <begin position="312"/>
        <end position="326"/>
    </location>
</feature>
<dbReference type="PANTHER" id="PTHR43096:SF52">
    <property type="entry name" value="DNAJ HOMOLOG 1, MITOCHONDRIAL-RELATED"/>
    <property type="match status" value="1"/>
</dbReference>
<dbReference type="Gene3D" id="1.10.287.110">
    <property type="entry name" value="DnaJ domain"/>
    <property type="match status" value="1"/>
</dbReference>
<evidence type="ECO:0000259" key="3">
    <source>
        <dbReference type="PROSITE" id="PS50076"/>
    </source>
</evidence>
<keyword evidence="5" id="KW-1185">Reference proteome</keyword>
<dbReference type="SMART" id="SM00271">
    <property type="entry name" value="DnaJ"/>
    <property type="match status" value="1"/>
</dbReference>
<gene>
    <name evidence="4" type="ORF">CVIRNUC_002279</name>
</gene>
<dbReference type="GO" id="GO:0051082">
    <property type="term" value="F:unfolded protein binding"/>
    <property type="evidence" value="ECO:0007669"/>
    <property type="project" value="TreeGrafter"/>
</dbReference>
<evidence type="ECO:0000256" key="2">
    <source>
        <dbReference type="SAM" id="MobiDB-lite"/>
    </source>
</evidence>
<proteinExistence type="predicted"/>
<dbReference type="InterPro" id="IPR018253">
    <property type="entry name" value="DnaJ_domain_CS"/>
</dbReference>
<feature type="domain" description="J" evidence="3">
    <location>
        <begin position="221"/>
        <end position="285"/>
    </location>
</feature>
<feature type="compositionally biased region" description="Low complexity" evidence="2">
    <location>
        <begin position="327"/>
        <end position="345"/>
    </location>
</feature>
<dbReference type="PRINTS" id="PR00625">
    <property type="entry name" value="JDOMAIN"/>
</dbReference>
<dbReference type="GO" id="GO:0005737">
    <property type="term" value="C:cytoplasm"/>
    <property type="evidence" value="ECO:0007669"/>
    <property type="project" value="TreeGrafter"/>
</dbReference>
<evidence type="ECO:0000313" key="4">
    <source>
        <dbReference type="EMBL" id="CAK0754200.1"/>
    </source>
</evidence>
<feature type="region of interest" description="Disordered" evidence="2">
    <location>
        <begin position="312"/>
        <end position="345"/>
    </location>
</feature>
<comment type="caution">
    <text evidence="4">The sequence shown here is derived from an EMBL/GenBank/DDBJ whole genome shotgun (WGS) entry which is preliminary data.</text>
</comment>
<dbReference type="GO" id="GO:0042026">
    <property type="term" value="P:protein refolding"/>
    <property type="evidence" value="ECO:0007669"/>
    <property type="project" value="TreeGrafter"/>
</dbReference>
<sequence>MLSSTMRPQLTLPRPACTSPLHVDRLHRSYQCDSIAAPSAFVSALEHKQHAPYRDQRGKTWASVSRRRQCAALNAATVDQDFIDAINESSNRVLSVMLKSDKAQAVSLTSELQDMRQILEEEGDADSSRFLKVLQGMLQHTLLREAGQLDGMYAQAMDRIYNQVAGTEWKLVEEGKNPDLPQDQEPGFSTWDDVMGKRQRAETGAQASTSSPSPAAPKDRTYYRLLDVKETAEASEIKAAYRKRALKLHPDVNQAADATQRFAELSQAYDVLSNPQSRALYDQYGPEGMLRMNGAAAGKGNARQAWEEFKPYKKENKHTQARDRARASASGAASADGSGMAGQDAAAPEFGDVVEYPLRDIERQELRDGRVAGVGLVVGRNMDRGDAGKLPEDQLDLCEIEPLRQEEPGSTRWFPDDLGIPSFARLHELRKLPVAHYDGRYDIWTIEAVLSEGCGGPELPEEVML</sequence>
<dbReference type="PROSITE" id="PS00636">
    <property type="entry name" value="DNAJ_1"/>
    <property type="match status" value="1"/>
</dbReference>
<dbReference type="Pfam" id="PF00226">
    <property type="entry name" value="DnaJ"/>
    <property type="match status" value="1"/>
</dbReference>
<dbReference type="EMBL" id="CAUYUE010000003">
    <property type="protein sequence ID" value="CAK0754200.1"/>
    <property type="molecule type" value="Genomic_DNA"/>
</dbReference>
<reference evidence="4 5" key="1">
    <citation type="submission" date="2023-10" db="EMBL/GenBank/DDBJ databases">
        <authorList>
            <person name="Maclean D."/>
            <person name="Macfadyen A."/>
        </authorList>
    </citation>
    <scope>NUCLEOTIDE SEQUENCE [LARGE SCALE GENOMIC DNA]</scope>
</reference>
<dbReference type="AlphaFoldDB" id="A0AAV1HX84"/>
<protein>
    <recommendedName>
        <fullName evidence="3">J domain-containing protein</fullName>
    </recommendedName>
</protein>
<dbReference type="InterPro" id="IPR001623">
    <property type="entry name" value="DnaJ_domain"/>
</dbReference>
<dbReference type="InterPro" id="IPR036869">
    <property type="entry name" value="J_dom_sf"/>
</dbReference>
<dbReference type="PROSITE" id="PS50076">
    <property type="entry name" value="DNAJ_2"/>
    <property type="match status" value="1"/>
</dbReference>
<evidence type="ECO:0000313" key="5">
    <source>
        <dbReference type="Proteomes" id="UP001314263"/>
    </source>
</evidence>